<evidence type="ECO:0000256" key="2">
    <source>
        <dbReference type="ARBA" id="ARBA00023125"/>
    </source>
</evidence>
<dbReference type="CDD" id="cd07377">
    <property type="entry name" value="WHTH_GntR"/>
    <property type="match status" value="1"/>
</dbReference>
<dbReference type="SMART" id="SM00345">
    <property type="entry name" value="HTH_GNTR"/>
    <property type="match status" value="1"/>
</dbReference>
<dbReference type="AlphaFoldDB" id="A0A564UG48"/>
<dbReference type="SMART" id="SM00895">
    <property type="entry name" value="FCD"/>
    <property type="match status" value="1"/>
</dbReference>
<dbReference type="PRINTS" id="PR00035">
    <property type="entry name" value="HTHGNTR"/>
</dbReference>
<dbReference type="PANTHER" id="PTHR43537">
    <property type="entry name" value="TRANSCRIPTIONAL REGULATOR, GNTR FAMILY"/>
    <property type="match status" value="1"/>
</dbReference>
<dbReference type="Gene3D" id="1.20.120.530">
    <property type="entry name" value="GntR ligand-binding domain-like"/>
    <property type="match status" value="1"/>
</dbReference>
<dbReference type="GO" id="GO:0003677">
    <property type="term" value="F:DNA binding"/>
    <property type="evidence" value="ECO:0007669"/>
    <property type="project" value="UniProtKB-KW"/>
</dbReference>
<keyword evidence="1" id="KW-0805">Transcription regulation</keyword>
<protein>
    <submittedName>
        <fullName evidence="5">L-lactate dehydrogenase operon regulatory protein</fullName>
    </submittedName>
</protein>
<dbReference type="InterPro" id="IPR036388">
    <property type="entry name" value="WH-like_DNA-bd_sf"/>
</dbReference>
<evidence type="ECO:0000313" key="6">
    <source>
        <dbReference type="Proteomes" id="UP000358366"/>
    </source>
</evidence>
<reference evidence="5 6" key="1">
    <citation type="submission" date="2019-07" db="EMBL/GenBank/DDBJ databases">
        <authorList>
            <person name="Hibberd C M."/>
            <person name="Gehrig L. J."/>
            <person name="Chang H.-W."/>
            <person name="Venkatesh S."/>
        </authorList>
    </citation>
    <scope>NUCLEOTIDE SEQUENCE [LARGE SCALE GENOMIC DNA]</scope>
    <source>
        <strain evidence="5">Dorea_formicigenerans_SSTS_Bg7063</strain>
    </source>
</reference>
<dbReference type="SUPFAM" id="SSF48008">
    <property type="entry name" value="GntR ligand-binding domain-like"/>
    <property type="match status" value="1"/>
</dbReference>
<dbReference type="Gene3D" id="1.10.10.10">
    <property type="entry name" value="Winged helix-like DNA-binding domain superfamily/Winged helix DNA-binding domain"/>
    <property type="match status" value="1"/>
</dbReference>
<dbReference type="InterPro" id="IPR011711">
    <property type="entry name" value="GntR_C"/>
</dbReference>
<dbReference type="GO" id="GO:0003700">
    <property type="term" value="F:DNA-binding transcription factor activity"/>
    <property type="evidence" value="ECO:0007669"/>
    <property type="project" value="InterPro"/>
</dbReference>
<name>A0A564UG48_9FIRM</name>
<dbReference type="Pfam" id="PF00392">
    <property type="entry name" value="GntR"/>
    <property type="match status" value="1"/>
</dbReference>
<evidence type="ECO:0000313" key="5">
    <source>
        <dbReference type="EMBL" id="VUX18534.1"/>
    </source>
</evidence>
<organism evidence="5 6">
    <name type="scientific">Dorea formicigenerans</name>
    <dbReference type="NCBI Taxonomy" id="39486"/>
    <lineage>
        <taxon>Bacteria</taxon>
        <taxon>Bacillati</taxon>
        <taxon>Bacillota</taxon>
        <taxon>Clostridia</taxon>
        <taxon>Lachnospirales</taxon>
        <taxon>Lachnospiraceae</taxon>
        <taxon>Dorea</taxon>
    </lineage>
</organism>
<dbReference type="InterPro" id="IPR008920">
    <property type="entry name" value="TF_FadR/GntR_C"/>
</dbReference>
<evidence type="ECO:0000256" key="3">
    <source>
        <dbReference type="ARBA" id="ARBA00023163"/>
    </source>
</evidence>
<dbReference type="SUPFAM" id="SSF46785">
    <property type="entry name" value="Winged helix' DNA-binding domain"/>
    <property type="match status" value="1"/>
</dbReference>
<keyword evidence="2" id="KW-0238">DNA-binding</keyword>
<keyword evidence="3" id="KW-0804">Transcription</keyword>
<dbReference type="InterPro" id="IPR036390">
    <property type="entry name" value="WH_DNA-bd_sf"/>
</dbReference>
<dbReference type="PROSITE" id="PS50949">
    <property type="entry name" value="HTH_GNTR"/>
    <property type="match status" value="1"/>
</dbReference>
<accession>A0A564UG48</accession>
<dbReference type="EMBL" id="CABHNI010000047">
    <property type="protein sequence ID" value="VUX18534.1"/>
    <property type="molecule type" value="Genomic_DNA"/>
</dbReference>
<proteinExistence type="predicted"/>
<gene>
    <name evidence="5" type="primary">lldR_2</name>
    <name evidence="5" type="ORF">DFSSTS7063_02592</name>
</gene>
<feature type="domain" description="HTH gntR-type" evidence="4">
    <location>
        <begin position="7"/>
        <end position="75"/>
    </location>
</feature>
<sequence length="228" mass="25523">MGKLESRSLAEQAADNIEQLIIENRWTPGEKLPNEMDMVEKLGVGRGTVREAIKILESRNVVEIRRGKGTFVCDNIGKVGDPLGFRFASDKKKLAEDLSDFRAMLEPQIAEIAAQKATDKDIEELQRLCSEVEHMIINGENYSERDVEFHTKIASVTGNSVVEQIIPLIAQGVSIYVDLTNHELAGTAVITHQKVVDAIRNHDSDAAYEAMKAHMKENRENLELLKKK</sequence>
<dbReference type="InterPro" id="IPR000524">
    <property type="entry name" value="Tscrpt_reg_HTH_GntR"/>
</dbReference>
<dbReference type="PANTHER" id="PTHR43537:SF5">
    <property type="entry name" value="UXU OPERON TRANSCRIPTIONAL REGULATOR"/>
    <property type="match status" value="1"/>
</dbReference>
<dbReference type="Pfam" id="PF07729">
    <property type="entry name" value="FCD"/>
    <property type="match status" value="1"/>
</dbReference>
<evidence type="ECO:0000256" key="1">
    <source>
        <dbReference type="ARBA" id="ARBA00023015"/>
    </source>
</evidence>
<dbReference type="Proteomes" id="UP000358366">
    <property type="component" value="Unassembled WGS sequence"/>
</dbReference>
<dbReference type="RefSeq" id="WP_021841948.1">
    <property type="nucleotide sequence ID" value="NZ_CABHNI010000047.1"/>
</dbReference>
<evidence type="ECO:0000259" key="4">
    <source>
        <dbReference type="PROSITE" id="PS50949"/>
    </source>
</evidence>